<dbReference type="AlphaFoldDB" id="A0A4R6SYX1"/>
<dbReference type="PANTHER" id="PTHR42852">
    <property type="entry name" value="THIOL:DISULFIDE INTERCHANGE PROTEIN DSBE"/>
    <property type="match status" value="1"/>
</dbReference>
<dbReference type="GO" id="GO:0016853">
    <property type="term" value="F:isomerase activity"/>
    <property type="evidence" value="ECO:0007669"/>
    <property type="project" value="UniProtKB-KW"/>
</dbReference>
<keyword evidence="2" id="KW-0413">Isomerase</keyword>
<comment type="caution">
    <text evidence="2">The sequence shown here is derived from an EMBL/GenBank/DDBJ whole genome shotgun (WGS) entry which is preliminary data.</text>
</comment>
<evidence type="ECO:0000313" key="2">
    <source>
        <dbReference type="EMBL" id="TDQ11257.1"/>
    </source>
</evidence>
<proteinExistence type="predicted"/>
<dbReference type="EMBL" id="SNYC01000003">
    <property type="protein sequence ID" value="TDQ11257.1"/>
    <property type="molecule type" value="Genomic_DNA"/>
</dbReference>
<accession>A0A4R6SYX1</accession>
<dbReference type="PANTHER" id="PTHR42852:SF13">
    <property type="entry name" value="PROTEIN DIPZ"/>
    <property type="match status" value="1"/>
</dbReference>
<sequence>MMMICVAWNANAQNTETLASRMKSMAAEKDPEKSRTAMNRIIKDFKLDTIKDAAHIDIMNGEVALSYLHNGAFPKFETYIQQIKNKFNQTSFMNMGSDILFRSGAHRHYTEILAKETVGLYDSYKNDPTARPADFPVEDWNRFMRMAAYPYYQSYAEILHANGKDELAFFYISKALKDHQVEELMPQSIALYTTLLESVGQEDKAYDLLLKMAKIGKSSLAMNDQLKKLIIKRTGSEDSTSIFLDALQKNISKTLKAETAKKMIANQEAPNFSLTDLSGKRVTLADLQGKIVVIDFWATWCAPCIASMPAMQKLSSQHPEVVFLFIATGENGTDAEARARVSTYVKKNKFPMHVLMDNYLTDHKRFQAAAAYKLTGIPAKIVIDRHGNLRFSTNGFTTDTEVINELEAMIAIAKEQ</sequence>
<dbReference type="InterPro" id="IPR036249">
    <property type="entry name" value="Thioredoxin-like_sf"/>
</dbReference>
<evidence type="ECO:0000313" key="3">
    <source>
        <dbReference type="Proteomes" id="UP000295620"/>
    </source>
</evidence>
<gene>
    <name evidence="2" type="ORF">ATK78_0375</name>
</gene>
<dbReference type="Proteomes" id="UP000295620">
    <property type="component" value="Unassembled WGS sequence"/>
</dbReference>
<dbReference type="Pfam" id="PF00578">
    <property type="entry name" value="AhpC-TSA"/>
    <property type="match status" value="1"/>
</dbReference>
<feature type="domain" description="Thioredoxin" evidence="1">
    <location>
        <begin position="263"/>
        <end position="411"/>
    </location>
</feature>
<name>A0A4R6SYX1_9SPHI</name>
<dbReference type="InterPro" id="IPR000866">
    <property type="entry name" value="AhpC/TSA"/>
</dbReference>
<dbReference type="Gene3D" id="3.40.30.10">
    <property type="entry name" value="Glutaredoxin"/>
    <property type="match status" value="1"/>
</dbReference>
<dbReference type="CDD" id="cd02966">
    <property type="entry name" value="TlpA_like_family"/>
    <property type="match status" value="1"/>
</dbReference>
<organism evidence="2 3">
    <name type="scientific">Pedobacter metabolipauper</name>
    <dbReference type="NCBI Taxonomy" id="425513"/>
    <lineage>
        <taxon>Bacteria</taxon>
        <taxon>Pseudomonadati</taxon>
        <taxon>Bacteroidota</taxon>
        <taxon>Sphingobacteriia</taxon>
        <taxon>Sphingobacteriales</taxon>
        <taxon>Sphingobacteriaceae</taxon>
        <taxon>Pedobacter</taxon>
    </lineage>
</organism>
<dbReference type="InterPro" id="IPR013766">
    <property type="entry name" value="Thioredoxin_domain"/>
</dbReference>
<dbReference type="GO" id="GO:0016209">
    <property type="term" value="F:antioxidant activity"/>
    <property type="evidence" value="ECO:0007669"/>
    <property type="project" value="InterPro"/>
</dbReference>
<protein>
    <submittedName>
        <fullName evidence="2">Thiol-disulfide isomerase/thioredoxin</fullName>
    </submittedName>
</protein>
<dbReference type="SUPFAM" id="SSF52833">
    <property type="entry name" value="Thioredoxin-like"/>
    <property type="match status" value="1"/>
</dbReference>
<dbReference type="GO" id="GO:0016491">
    <property type="term" value="F:oxidoreductase activity"/>
    <property type="evidence" value="ECO:0007669"/>
    <property type="project" value="InterPro"/>
</dbReference>
<dbReference type="PROSITE" id="PS51352">
    <property type="entry name" value="THIOREDOXIN_2"/>
    <property type="match status" value="1"/>
</dbReference>
<dbReference type="InterPro" id="IPR050553">
    <property type="entry name" value="Thioredoxin_ResA/DsbE_sf"/>
</dbReference>
<reference evidence="2 3" key="1">
    <citation type="submission" date="2019-03" db="EMBL/GenBank/DDBJ databases">
        <title>Genomic Encyclopedia of Archaeal and Bacterial Type Strains, Phase II (KMG-II): from individual species to whole genera.</title>
        <authorList>
            <person name="Goeker M."/>
        </authorList>
    </citation>
    <scope>NUCLEOTIDE SEQUENCE [LARGE SCALE GENOMIC DNA]</scope>
    <source>
        <strain evidence="2 3">DSM 19035</strain>
    </source>
</reference>
<keyword evidence="3" id="KW-1185">Reference proteome</keyword>
<evidence type="ECO:0000259" key="1">
    <source>
        <dbReference type="PROSITE" id="PS51352"/>
    </source>
</evidence>